<dbReference type="PRINTS" id="PR00080">
    <property type="entry name" value="SDRFAMILY"/>
</dbReference>
<protein>
    <submittedName>
        <fullName evidence="5">NAD(P)-dependent dehydrogenase (Short-subunit alcohol dehydrogenase family)</fullName>
    </submittedName>
</protein>
<comment type="similarity">
    <text evidence="1 3">Belongs to the short-chain dehydrogenases/reductases (SDR) family.</text>
</comment>
<name>A0A7Y9X8Y0_9ACTN</name>
<organism evidence="5 6">
    <name type="scientific">Nocardiopsis sinuspersici</name>
    <dbReference type="NCBI Taxonomy" id="501010"/>
    <lineage>
        <taxon>Bacteria</taxon>
        <taxon>Bacillati</taxon>
        <taxon>Actinomycetota</taxon>
        <taxon>Actinomycetes</taxon>
        <taxon>Streptosporangiales</taxon>
        <taxon>Nocardiopsidaceae</taxon>
        <taxon>Nocardiopsis</taxon>
    </lineage>
</organism>
<comment type="caution">
    <text evidence="5">The sequence shown here is derived from an EMBL/GenBank/DDBJ whole genome shotgun (WGS) entry which is preliminary data.</text>
</comment>
<dbReference type="AlphaFoldDB" id="A0A7Y9X8Y0"/>
<dbReference type="CDD" id="cd05233">
    <property type="entry name" value="SDR_c"/>
    <property type="match status" value="1"/>
</dbReference>
<evidence type="ECO:0000313" key="6">
    <source>
        <dbReference type="Proteomes" id="UP000584931"/>
    </source>
</evidence>
<dbReference type="Gene3D" id="3.40.50.720">
    <property type="entry name" value="NAD(P)-binding Rossmann-like Domain"/>
    <property type="match status" value="1"/>
</dbReference>
<dbReference type="GO" id="GO:0016020">
    <property type="term" value="C:membrane"/>
    <property type="evidence" value="ECO:0007669"/>
    <property type="project" value="TreeGrafter"/>
</dbReference>
<dbReference type="PANTHER" id="PTHR44196:SF1">
    <property type="entry name" value="DEHYDROGENASE_REDUCTASE SDR FAMILY MEMBER 7B"/>
    <property type="match status" value="1"/>
</dbReference>
<sequence length="251" mass="25674">MPENTTDDSEPASTDGAGRTALVTGAGRGLGATLTAFLCARGWTVVATSRSTEELTSLADKLNADGPGRVIAVAGDVRDPGHRTRLAAEAGALSGFGIVVNNAALMGVSPIAPLVEATTDVYQRVLETNVVAPLALIREAGPFLEPGSLIVNISSEAAVQAFPCAGVYGASKAAMDHAGRILALELAEAGIGVVAVDPGDMGTRMYAEAEPGVDLSALPSPESTLPFWNWLLAQRPADVSGGRFLAQEHVS</sequence>
<dbReference type="InterPro" id="IPR036291">
    <property type="entry name" value="NAD(P)-bd_dom_sf"/>
</dbReference>
<feature type="region of interest" description="Disordered" evidence="4">
    <location>
        <begin position="1"/>
        <end position="20"/>
    </location>
</feature>
<evidence type="ECO:0000256" key="1">
    <source>
        <dbReference type="ARBA" id="ARBA00006484"/>
    </source>
</evidence>
<proteinExistence type="inferred from homology"/>
<evidence type="ECO:0000256" key="4">
    <source>
        <dbReference type="SAM" id="MobiDB-lite"/>
    </source>
</evidence>
<evidence type="ECO:0000256" key="3">
    <source>
        <dbReference type="RuleBase" id="RU000363"/>
    </source>
</evidence>
<dbReference type="SUPFAM" id="SSF51735">
    <property type="entry name" value="NAD(P)-binding Rossmann-fold domains"/>
    <property type="match status" value="1"/>
</dbReference>
<dbReference type="PANTHER" id="PTHR44196">
    <property type="entry name" value="DEHYDROGENASE/REDUCTASE SDR FAMILY MEMBER 7B"/>
    <property type="match status" value="1"/>
</dbReference>
<keyword evidence="2" id="KW-0560">Oxidoreductase</keyword>
<dbReference type="GO" id="GO:0016491">
    <property type="term" value="F:oxidoreductase activity"/>
    <property type="evidence" value="ECO:0007669"/>
    <property type="project" value="UniProtKB-KW"/>
</dbReference>
<dbReference type="InterPro" id="IPR002347">
    <property type="entry name" value="SDR_fam"/>
</dbReference>
<dbReference type="EMBL" id="JACCHL010000001">
    <property type="protein sequence ID" value="NYH50592.1"/>
    <property type="molecule type" value="Genomic_DNA"/>
</dbReference>
<dbReference type="Proteomes" id="UP000584931">
    <property type="component" value="Unassembled WGS sequence"/>
</dbReference>
<dbReference type="PRINTS" id="PR00081">
    <property type="entry name" value="GDHRDH"/>
</dbReference>
<feature type="compositionally biased region" description="Acidic residues" evidence="4">
    <location>
        <begin position="1"/>
        <end position="10"/>
    </location>
</feature>
<dbReference type="Pfam" id="PF00106">
    <property type="entry name" value="adh_short"/>
    <property type="match status" value="1"/>
</dbReference>
<evidence type="ECO:0000313" key="5">
    <source>
        <dbReference type="EMBL" id="NYH50592.1"/>
    </source>
</evidence>
<gene>
    <name evidence="5" type="ORF">HNR06_000181</name>
</gene>
<accession>A0A7Y9X8Y0</accession>
<reference evidence="5 6" key="1">
    <citation type="submission" date="2020-07" db="EMBL/GenBank/DDBJ databases">
        <title>Sequencing the genomes of 1000 actinobacteria strains.</title>
        <authorList>
            <person name="Klenk H.-P."/>
        </authorList>
    </citation>
    <scope>NUCLEOTIDE SEQUENCE [LARGE SCALE GENOMIC DNA]</scope>
    <source>
        <strain evidence="5 6">DSM 45278</strain>
    </source>
</reference>
<dbReference type="RefSeq" id="WP_179808875.1">
    <property type="nucleotide sequence ID" value="NZ_JACCHL010000001.1"/>
</dbReference>
<evidence type="ECO:0000256" key="2">
    <source>
        <dbReference type="ARBA" id="ARBA00023002"/>
    </source>
</evidence>